<reference evidence="3" key="1">
    <citation type="submission" date="2016-11" db="UniProtKB">
        <authorList>
            <consortium name="WormBaseParasite"/>
        </authorList>
    </citation>
    <scope>IDENTIFICATION</scope>
</reference>
<protein>
    <submittedName>
        <fullName evidence="3">RRP15-like protein</fullName>
    </submittedName>
</protein>
<evidence type="ECO:0000313" key="2">
    <source>
        <dbReference type="Proteomes" id="UP000095283"/>
    </source>
</evidence>
<accession>A0A1I7XVL1</accession>
<evidence type="ECO:0000256" key="1">
    <source>
        <dbReference type="SAM" id="MobiDB-lite"/>
    </source>
</evidence>
<sequence>MTTGHQVDADLLSRIVDVEGRVKSICDLIPLGSWGFDDSTYEKLRQRKHRMVNQKLTGKEKKHLSKAQKQHFARSLGGVCNTVSEVMFLIYDLLLGTYIFIWSVASTSDEEFDKKKVMKLMKKVANTNKQLEKESTEVIATQYDMVLSNDSGAEGEVVKSDDDTTDEDEIMPQKGREKRVASENGYSNPSKRSKLDRELEHLESIDSSKLDPIENRRIAMLKLQRKIEDMKS</sequence>
<name>A0A1I7XVL1_HETBA</name>
<evidence type="ECO:0000313" key="3">
    <source>
        <dbReference type="WBParaSite" id="Hba_21611"/>
    </source>
</evidence>
<proteinExistence type="predicted"/>
<keyword evidence="2" id="KW-1185">Reference proteome</keyword>
<feature type="region of interest" description="Disordered" evidence="1">
    <location>
        <begin position="151"/>
        <end position="198"/>
    </location>
</feature>
<organism evidence="2 3">
    <name type="scientific">Heterorhabditis bacteriophora</name>
    <name type="common">Entomopathogenic nematode worm</name>
    <dbReference type="NCBI Taxonomy" id="37862"/>
    <lineage>
        <taxon>Eukaryota</taxon>
        <taxon>Metazoa</taxon>
        <taxon>Ecdysozoa</taxon>
        <taxon>Nematoda</taxon>
        <taxon>Chromadorea</taxon>
        <taxon>Rhabditida</taxon>
        <taxon>Rhabditina</taxon>
        <taxon>Rhabditomorpha</taxon>
        <taxon>Strongyloidea</taxon>
        <taxon>Heterorhabditidae</taxon>
        <taxon>Heterorhabditis</taxon>
    </lineage>
</organism>
<dbReference type="AlphaFoldDB" id="A0A1I7XVL1"/>
<dbReference type="Proteomes" id="UP000095283">
    <property type="component" value="Unplaced"/>
</dbReference>
<dbReference type="WBParaSite" id="Hba_21611">
    <property type="protein sequence ID" value="Hba_21611"/>
    <property type="gene ID" value="Hba_21611"/>
</dbReference>